<evidence type="ECO:0000313" key="10">
    <source>
        <dbReference type="EMBL" id="RBW68084.1"/>
    </source>
</evidence>
<feature type="domain" description="Spore germination GerAC-like C-terminal" evidence="8">
    <location>
        <begin position="229"/>
        <end position="394"/>
    </location>
</feature>
<keyword evidence="7" id="KW-0449">Lipoprotein</keyword>
<dbReference type="InterPro" id="IPR008844">
    <property type="entry name" value="Spore_GerAC-like"/>
</dbReference>
<dbReference type="OrthoDB" id="9816067at2"/>
<evidence type="ECO:0000256" key="4">
    <source>
        <dbReference type="ARBA" id="ARBA00022729"/>
    </source>
</evidence>
<evidence type="ECO:0000259" key="9">
    <source>
        <dbReference type="Pfam" id="PF25198"/>
    </source>
</evidence>
<feature type="domain" description="Spore germination protein N-terminal" evidence="9">
    <location>
        <begin position="25"/>
        <end position="195"/>
    </location>
</feature>
<evidence type="ECO:0000256" key="2">
    <source>
        <dbReference type="ARBA" id="ARBA00007886"/>
    </source>
</evidence>
<dbReference type="GO" id="GO:0009847">
    <property type="term" value="P:spore germination"/>
    <property type="evidence" value="ECO:0007669"/>
    <property type="project" value="InterPro"/>
</dbReference>
<dbReference type="PANTHER" id="PTHR35789:SF1">
    <property type="entry name" value="SPORE GERMINATION PROTEIN B3"/>
    <property type="match status" value="1"/>
</dbReference>
<dbReference type="GO" id="GO:0016020">
    <property type="term" value="C:membrane"/>
    <property type="evidence" value="ECO:0007669"/>
    <property type="project" value="UniProtKB-SubCell"/>
</dbReference>
<evidence type="ECO:0000313" key="11">
    <source>
        <dbReference type="Proteomes" id="UP000253314"/>
    </source>
</evidence>
<dbReference type="Proteomes" id="UP000253314">
    <property type="component" value="Unassembled WGS sequence"/>
</dbReference>
<dbReference type="PANTHER" id="PTHR35789">
    <property type="entry name" value="SPORE GERMINATION PROTEIN B3"/>
    <property type="match status" value="1"/>
</dbReference>
<dbReference type="NCBIfam" id="TIGR02887">
    <property type="entry name" value="spore_ger_x_C"/>
    <property type="match status" value="1"/>
</dbReference>
<dbReference type="InterPro" id="IPR057336">
    <property type="entry name" value="GerAC_N"/>
</dbReference>
<evidence type="ECO:0000256" key="1">
    <source>
        <dbReference type="ARBA" id="ARBA00004635"/>
    </source>
</evidence>
<dbReference type="Pfam" id="PF05504">
    <property type="entry name" value="Spore_GerAC"/>
    <property type="match status" value="1"/>
</dbReference>
<comment type="subcellular location">
    <subcellularLocation>
        <location evidence="1">Membrane</location>
        <topology evidence="1">Lipid-anchor</topology>
    </subcellularLocation>
</comment>
<keyword evidence="4" id="KW-0732">Signal</keyword>
<evidence type="ECO:0000256" key="6">
    <source>
        <dbReference type="ARBA" id="ARBA00023139"/>
    </source>
</evidence>
<organism evidence="10 11">
    <name type="scientific">Bacillus taeanensis</name>
    <dbReference type="NCBI Taxonomy" id="273032"/>
    <lineage>
        <taxon>Bacteria</taxon>
        <taxon>Bacillati</taxon>
        <taxon>Bacillota</taxon>
        <taxon>Bacilli</taxon>
        <taxon>Bacillales</taxon>
        <taxon>Bacillaceae</taxon>
        <taxon>Bacillus</taxon>
    </lineage>
</organism>
<accession>A0A366XVC5</accession>
<proteinExistence type="inferred from homology"/>
<dbReference type="PROSITE" id="PS51257">
    <property type="entry name" value="PROKAR_LIPOPROTEIN"/>
    <property type="match status" value="1"/>
</dbReference>
<dbReference type="Gene3D" id="3.30.300.210">
    <property type="entry name" value="Nutrient germinant receptor protein C, domain 3"/>
    <property type="match status" value="1"/>
</dbReference>
<keyword evidence="5" id="KW-0472">Membrane</keyword>
<dbReference type="InterPro" id="IPR046953">
    <property type="entry name" value="Spore_GerAC-like_C"/>
</dbReference>
<reference evidence="10 11" key="1">
    <citation type="submission" date="2018-07" db="EMBL/GenBank/DDBJ databases">
        <title>Lottiidibacillus patelloidae gen. nov., sp. nov., isolated from the intestinal tract of a marine limpet and the reclassification of B. taeanensis BH030017T, B. algicola KMM 3737T and B. hwajinpoensis SW-72T as genus Lottiidibacillus.</title>
        <authorList>
            <person name="Liu R."/>
            <person name="Huang Z."/>
        </authorList>
    </citation>
    <scope>NUCLEOTIDE SEQUENCE [LARGE SCALE GENOMIC DNA]</scope>
    <source>
        <strain evidence="10 11">BH030017</strain>
    </source>
</reference>
<keyword evidence="6" id="KW-0564">Palmitate</keyword>
<evidence type="ECO:0000256" key="3">
    <source>
        <dbReference type="ARBA" id="ARBA00022544"/>
    </source>
</evidence>
<keyword evidence="3" id="KW-0309">Germination</keyword>
<name>A0A366XVC5_9BACI</name>
<comment type="similarity">
    <text evidence="2">Belongs to the GerABKC lipoprotein family.</text>
</comment>
<evidence type="ECO:0000259" key="8">
    <source>
        <dbReference type="Pfam" id="PF05504"/>
    </source>
</evidence>
<dbReference type="InterPro" id="IPR038501">
    <property type="entry name" value="Spore_GerAC_C_sf"/>
</dbReference>
<evidence type="ECO:0000256" key="5">
    <source>
        <dbReference type="ARBA" id="ARBA00023136"/>
    </source>
</evidence>
<protein>
    <submittedName>
        <fullName evidence="10">Ger(X)C family spore germination protein</fullName>
    </submittedName>
</protein>
<sequence>MLMKPKHFLSLFILFILLLLTGCWDRTELQDLDIVAAIGIDKGEDDVDNRYRVTVQVINEGEVGGGAGQTPGRSAPVAIFSNTGSTVSEALRKISPKTANELYFPHIQVMVIGEELAEEGVKDLFDFIDRDPQFRMLFPILIARENTAENVLKVSTPLESIPAAKIIGALEFTRRIWGEYASTRADQVIDSINKHAAAIIGIRINGDPEKGNELFNIRKIDPDTTLEITGIAVLKDGKLETWLDEDAARGVTWIKNEFTRSILNLDCKDIKNGIAVEMVRSKTKLKAEFKEGKPIIHIDTREEGHISEVHCGIDLDKPETINKLEKELEKETKEEIMMAVKAAQEEKSDIFRFGEVVNRADPKEWDKIEKKWEEEIFPELEVKVDVRAFIRRTGMRTKSYLSSE</sequence>
<comment type="caution">
    <text evidence="10">The sequence shown here is derived from an EMBL/GenBank/DDBJ whole genome shotgun (WGS) entry which is preliminary data.</text>
</comment>
<dbReference type="AlphaFoldDB" id="A0A366XVC5"/>
<keyword evidence="11" id="KW-1185">Reference proteome</keyword>
<dbReference type="Pfam" id="PF25198">
    <property type="entry name" value="Spore_GerAC_N"/>
    <property type="match status" value="1"/>
</dbReference>
<evidence type="ECO:0000256" key="7">
    <source>
        <dbReference type="ARBA" id="ARBA00023288"/>
    </source>
</evidence>
<dbReference type="EMBL" id="QOCW01000025">
    <property type="protein sequence ID" value="RBW68084.1"/>
    <property type="molecule type" value="Genomic_DNA"/>
</dbReference>
<gene>
    <name evidence="10" type="ORF">DS031_18580</name>
</gene>